<accession>A0A0B6ZSE8</accession>
<dbReference type="GO" id="GO:0016151">
    <property type="term" value="F:nickel cation binding"/>
    <property type="evidence" value="ECO:0007669"/>
    <property type="project" value="InterPro"/>
</dbReference>
<evidence type="ECO:0008006" key="4">
    <source>
        <dbReference type="Google" id="ProtNLM"/>
    </source>
</evidence>
<dbReference type="EMBL" id="HACG01023815">
    <property type="protein sequence ID" value="CEK70680.1"/>
    <property type="molecule type" value="Transcribed_RNA"/>
</dbReference>
<protein>
    <recommendedName>
        <fullName evidence="4">Urease accessory protein D</fullName>
    </recommendedName>
</protein>
<reference evidence="3" key="1">
    <citation type="submission" date="2014-12" db="EMBL/GenBank/DDBJ databases">
        <title>Insight into the proteome of Arion vulgaris.</title>
        <authorList>
            <person name="Aradska J."/>
            <person name="Bulat T."/>
            <person name="Smidak R."/>
            <person name="Sarate P."/>
            <person name="Gangsoo J."/>
            <person name="Sialana F."/>
            <person name="Bilban M."/>
            <person name="Lubec G."/>
        </authorList>
    </citation>
    <scope>NUCLEOTIDE SEQUENCE</scope>
    <source>
        <tissue evidence="3">Skin</tissue>
    </source>
</reference>
<feature type="non-terminal residue" evidence="3">
    <location>
        <position position="1"/>
    </location>
</feature>
<evidence type="ECO:0000256" key="1">
    <source>
        <dbReference type="ARBA" id="ARBA00007177"/>
    </source>
</evidence>
<gene>
    <name evidence="3" type="primary">ORF75205</name>
</gene>
<keyword evidence="2" id="KW-0143">Chaperone</keyword>
<name>A0A0B6ZSE8_9EUPU</name>
<dbReference type="PANTHER" id="PTHR33643:SF1">
    <property type="entry name" value="UREASE ACCESSORY PROTEIN D"/>
    <property type="match status" value="1"/>
</dbReference>
<organism evidence="3">
    <name type="scientific">Arion vulgaris</name>
    <dbReference type="NCBI Taxonomy" id="1028688"/>
    <lineage>
        <taxon>Eukaryota</taxon>
        <taxon>Metazoa</taxon>
        <taxon>Spiralia</taxon>
        <taxon>Lophotrochozoa</taxon>
        <taxon>Mollusca</taxon>
        <taxon>Gastropoda</taxon>
        <taxon>Heterobranchia</taxon>
        <taxon>Euthyneura</taxon>
        <taxon>Panpulmonata</taxon>
        <taxon>Eupulmonata</taxon>
        <taxon>Stylommatophora</taxon>
        <taxon>Helicina</taxon>
        <taxon>Arionoidea</taxon>
        <taxon>Arionidae</taxon>
        <taxon>Arion</taxon>
    </lineage>
</organism>
<sequence length="298" mass="32962">NPSSGHGFIELEAVRNSMSHNEKKGCNKYYKSEVISLKHSYPFRFLVPENSTPGVCRWIYPMNFGGGLVAGDTVSSSIKLGPGCAAVVSSQDSTKVYHCNNGRETQQTNTYSLGEASLLCVLQDPLVCYENADFNQKQTITMTPSSNLVMLDWILCGRVALNEFWSFKRYKSSIEVQVSGETIIRDALELEDTINTTVAEGMHGFQVYGTCIVLGEDVEFLVNNLVRKYGSKQDIGDHGRQDLVVSVSETKYVVQGQAISGCYIRFLAANMKSVSPVIRSITTPLLPILGDDPYERKL</sequence>
<dbReference type="AlphaFoldDB" id="A0A0B6ZSE8"/>
<evidence type="ECO:0000313" key="3">
    <source>
        <dbReference type="EMBL" id="CEK70680.1"/>
    </source>
</evidence>
<proteinExistence type="inferred from homology"/>
<evidence type="ECO:0000256" key="2">
    <source>
        <dbReference type="ARBA" id="ARBA00023186"/>
    </source>
</evidence>
<dbReference type="HAMAP" id="MF_01384">
    <property type="entry name" value="UreD"/>
    <property type="match status" value="1"/>
</dbReference>
<comment type="similarity">
    <text evidence="1">Belongs to the UreD family.</text>
</comment>
<dbReference type="Pfam" id="PF01774">
    <property type="entry name" value="UreD"/>
    <property type="match status" value="1"/>
</dbReference>
<dbReference type="InterPro" id="IPR002669">
    <property type="entry name" value="UreD"/>
</dbReference>
<dbReference type="PANTHER" id="PTHR33643">
    <property type="entry name" value="UREASE ACCESSORY PROTEIN D"/>
    <property type="match status" value="1"/>
</dbReference>